<evidence type="ECO:0000313" key="7">
    <source>
        <dbReference type="Proteomes" id="UP000663855"/>
    </source>
</evidence>
<sequence>MTSGISIISKLSHKQHRSLLECSITNDKLLHRLLNLITENSTDMLLATPIPIHKICLDTSGKKSFFTNDNLTINELNHVLNQYMKNLCNIQNYLNKLDEHFKELSKIIEYLRNNKNFTNTIELIETRLLQMYVKRNQINDLLNQFSIKNLMGKISPLILKSKSVINYNELLISTQLSMNQKTTLIDHLKNEYRYTKYHLNEYSLKLKDRRESLMKLTKQIQQFLIHQSRAAKETNFISINNQHDRQQIELTNLSNEYEQLQNENYLLTLKAKENLERFSMMMQSDRG</sequence>
<evidence type="ECO:0000313" key="4">
    <source>
        <dbReference type="EMBL" id="CAF2061625.1"/>
    </source>
</evidence>
<proteinExistence type="predicted"/>
<dbReference type="EMBL" id="CAJNRE010007022">
    <property type="protein sequence ID" value="CAF2061625.1"/>
    <property type="molecule type" value="Genomic_DNA"/>
</dbReference>
<organism evidence="2 7">
    <name type="scientific">Rotaria magnacalcarata</name>
    <dbReference type="NCBI Taxonomy" id="392030"/>
    <lineage>
        <taxon>Eukaryota</taxon>
        <taxon>Metazoa</taxon>
        <taxon>Spiralia</taxon>
        <taxon>Gnathifera</taxon>
        <taxon>Rotifera</taxon>
        <taxon>Eurotatoria</taxon>
        <taxon>Bdelloidea</taxon>
        <taxon>Philodinida</taxon>
        <taxon>Philodinidae</taxon>
        <taxon>Rotaria</taxon>
    </lineage>
</organism>
<keyword evidence="1" id="KW-0175">Coiled coil</keyword>
<evidence type="ECO:0000256" key="1">
    <source>
        <dbReference type="SAM" id="Coils"/>
    </source>
</evidence>
<evidence type="ECO:0000313" key="6">
    <source>
        <dbReference type="EMBL" id="CAF4643253.1"/>
    </source>
</evidence>
<feature type="coiled-coil region" evidence="1">
    <location>
        <begin position="243"/>
        <end position="270"/>
    </location>
</feature>
<evidence type="ECO:0000313" key="3">
    <source>
        <dbReference type="EMBL" id="CAF1561249.1"/>
    </source>
</evidence>
<dbReference type="Proteomes" id="UP000681967">
    <property type="component" value="Unassembled WGS sequence"/>
</dbReference>
<protein>
    <submittedName>
        <fullName evidence="2">Uncharacterized protein</fullName>
    </submittedName>
</protein>
<dbReference type="EMBL" id="CAJOBJ010106107">
    <property type="protein sequence ID" value="CAF4609872.1"/>
    <property type="molecule type" value="Genomic_DNA"/>
</dbReference>
<dbReference type="AlphaFoldDB" id="A0A815R5Y0"/>
<evidence type="ECO:0000313" key="5">
    <source>
        <dbReference type="EMBL" id="CAF4609872.1"/>
    </source>
</evidence>
<dbReference type="Proteomes" id="UP000663855">
    <property type="component" value="Unassembled WGS sequence"/>
</dbReference>
<dbReference type="EMBL" id="CAJNOV010012008">
    <property type="protein sequence ID" value="CAF1472635.1"/>
    <property type="molecule type" value="Genomic_DNA"/>
</dbReference>
<dbReference type="Proteomes" id="UP000663834">
    <property type="component" value="Unassembled WGS sequence"/>
</dbReference>
<accession>A0A815R5Y0</accession>
<dbReference type="EMBL" id="CAJNOW010009312">
    <property type="protein sequence ID" value="CAF1561249.1"/>
    <property type="molecule type" value="Genomic_DNA"/>
</dbReference>
<comment type="caution">
    <text evidence="2">The sequence shown here is derived from an EMBL/GenBank/DDBJ whole genome shotgun (WGS) entry which is preliminary data.</text>
</comment>
<gene>
    <name evidence="6" type="ORF">BYL167_LOCUS41858</name>
    <name evidence="2" type="ORF">CJN711_LOCUS25737</name>
    <name evidence="5" type="ORF">GIL414_LOCUS39304</name>
    <name evidence="3" type="ORF">KQP761_LOCUS18392</name>
    <name evidence="4" type="ORF">MBJ925_LOCUS15041</name>
</gene>
<dbReference type="OrthoDB" id="9990018at2759"/>
<reference evidence="2" key="1">
    <citation type="submission" date="2021-02" db="EMBL/GenBank/DDBJ databases">
        <authorList>
            <person name="Nowell W R."/>
        </authorList>
    </citation>
    <scope>NUCLEOTIDE SEQUENCE</scope>
</reference>
<dbReference type="EMBL" id="CAJOBH010107207">
    <property type="protein sequence ID" value="CAF4643253.1"/>
    <property type="molecule type" value="Genomic_DNA"/>
</dbReference>
<dbReference type="Proteomes" id="UP000681720">
    <property type="component" value="Unassembled WGS sequence"/>
</dbReference>
<dbReference type="Proteomes" id="UP000663824">
    <property type="component" value="Unassembled WGS sequence"/>
</dbReference>
<evidence type="ECO:0000313" key="2">
    <source>
        <dbReference type="EMBL" id="CAF1472635.1"/>
    </source>
</evidence>
<name>A0A815R5Y0_9BILA</name>